<dbReference type="FunFam" id="2.40.70.10:FF:000115">
    <property type="entry name" value="Lysosomal aspartic protease"/>
    <property type="match status" value="1"/>
</dbReference>
<keyword evidence="2 7" id="KW-0645">Protease</keyword>
<dbReference type="CDD" id="cd05471">
    <property type="entry name" value="pepsin_like"/>
    <property type="match status" value="1"/>
</dbReference>
<feature type="domain" description="Peptidase A1" evidence="8">
    <location>
        <begin position="9"/>
        <end position="322"/>
    </location>
</feature>
<keyword evidence="3 7" id="KW-0064">Aspartyl protease</keyword>
<comment type="similarity">
    <text evidence="1 7">Belongs to the peptidase A1 family.</text>
</comment>
<feature type="active site" evidence="5">
    <location>
        <position position="27"/>
    </location>
</feature>
<gene>
    <name evidence="9" type="ORF">BRAN1462_LOCUS10301</name>
</gene>
<dbReference type="InterPro" id="IPR001461">
    <property type="entry name" value="Aspartic_peptidase_A1"/>
</dbReference>
<feature type="disulfide bond" evidence="6">
    <location>
        <begin position="249"/>
        <end position="286"/>
    </location>
</feature>
<dbReference type="InterPro" id="IPR001969">
    <property type="entry name" value="Aspartic_peptidase_AS"/>
</dbReference>
<dbReference type="Gene3D" id="2.40.70.10">
    <property type="entry name" value="Acid Proteases"/>
    <property type="match status" value="2"/>
</dbReference>
<accession>A0A7S2IMG6</accession>
<evidence type="ECO:0000256" key="4">
    <source>
        <dbReference type="ARBA" id="ARBA00022801"/>
    </source>
</evidence>
<dbReference type="AlphaFoldDB" id="A0A7S2IMG6"/>
<dbReference type="PROSITE" id="PS00141">
    <property type="entry name" value="ASP_PROTEASE"/>
    <property type="match status" value="2"/>
</dbReference>
<feature type="active site" evidence="5">
    <location>
        <position position="215"/>
    </location>
</feature>
<dbReference type="PRINTS" id="PR00792">
    <property type="entry name" value="PEPSIN"/>
</dbReference>
<evidence type="ECO:0000256" key="3">
    <source>
        <dbReference type="ARBA" id="ARBA00022750"/>
    </source>
</evidence>
<dbReference type="GO" id="GO:0016485">
    <property type="term" value="P:protein processing"/>
    <property type="evidence" value="ECO:0007669"/>
    <property type="project" value="UniProtKB-ARBA"/>
</dbReference>
<reference evidence="9" key="1">
    <citation type="submission" date="2021-01" db="EMBL/GenBank/DDBJ databases">
        <authorList>
            <person name="Corre E."/>
            <person name="Pelletier E."/>
            <person name="Niang G."/>
            <person name="Scheremetjew M."/>
            <person name="Finn R."/>
            <person name="Kale V."/>
            <person name="Holt S."/>
            <person name="Cochrane G."/>
            <person name="Meng A."/>
            <person name="Brown T."/>
            <person name="Cohen L."/>
        </authorList>
    </citation>
    <scope>NUCLEOTIDE SEQUENCE</scope>
    <source>
        <strain evidence="9">RCC3387</strain>
    </source>
</reference>
<dbReference type="PANTHER" id="PTHR47966">
    <property type="entry name" value="BETA-SITE APP-CLEAVING ENZYME, ISOFORM A-RELATED"/>
    <property type="match status" value="1"/>
</dbReference>
<evidence type="ECO:0000256" key="6">
    <source>
        <dbReference type="PIRSR" id="PIRSR601461-2"/>
    </source>
</evidence>
<evidence type="ECO:0000256" key="1">
    <source>
        <dbReference type="ARBA" id="ARBA00007447"/>
    </source>
</evidence>
<evidence type="ECO:0000256" key="2">
    <source>
        <dbReference type="ARBA" id="ARBA00022670"/>
    </source>
</evidence>
<proteinExistence type="inferred from homology"/>
<keyword evidence="4 7" id="KW-0378">Hydrolase</keyword>
<sequence>MANQHDFVYFGDVEIGTPGQKLKVVFDTGSSNFWVPTKPRGLQLAGRKYYRPHESGTYEATAEEFSIRYADGDVNTGIFCRDDLAIGQLRLPSFTFAAVNKTETSRNVNESKFDGILGLGFPDISVGGVPTVMGELVRSGQLDNPVFGFYLARGQPGQLVFGGVDPDHYVGDFHFVDVAHTGQDMPSMRRWAVSIDRIRLGSVINMSATPVAVVDSGTSRLVGPLWDVFVLASKMGATQWGLGIYVVDCNRTLPTVAFMLGGKEFSLEAEDLILKDVVPEGAEGQCLLGLVGALQTDWILGDIFLQKHYVQFDWGRKRVGFATSAPGPTAPAAAAAPTAPSDAGAGDRRLASFV</sequence>
<dbReference type="PROSITE" id="PS51767">
    <property type="entry name" value="PEPTIDASE_A1"/>
    <property type="match status" value="1"/>
</dbReference>
<dbReference type="GO" id="GO:0004190">
    <property type="term" value="F:aspartic-type endopeptidase activity"/>
    <property type="evidence" value="ECO:0007669"/>
    <property type="project" value="UniProtKB-KW"/>
</dbReference>
<protein>
    <recommendedName>
        <fullName evidence="8">Peptidase A1 domain-containing protein</fullName>
    </recommendedName>
</protein>
<organism evidence="9">
    <name type="scientific">Zooxanthella nutricula</name>
    <dbReference type="NCBI Taxonomy" id="1333877"/>
    <lineage>
        <taxon>Eukaryota</taxon>
        <taxon>Sar</taxon>
        <taxon>Alveolata</taxon>
        <taxon>Dinophyceae</taxon>
        <taxon>Peridiniales</taxon>
        <taxon>Peridiniales incertae sedis</taxon>
        <taxon>Zooxanthella</taxon>
    </lineage>
</organism>
<dbReference type="InterPro" id="IPR021109">
    <property type="entry name" value="Peptidase_aspartic_dom_sf"/>
</dbReference>
<evidence type="ECO:0000256" key="7">
    <source>
        <dbReference type="RuleBase" id="RU000454"/>
    </source>
</evidence>
<dbReference type="Pfam" id="PF00026">
    <property type="entry name" value="Asp"/>
    <property type="match status" value="1"/>
</dbReference>
<dbReference type="EMBL" id="HBGW01016207">
    <property type="protein sequence ID" value="CAD9523713.1"/>
    <property type="molecule type" value="Transcribed_RNA"/>
</dbReference>
<evidence type="ECO:0000313" key="9">
    <source>
        <dbReference type="EMBL" id="CAD9523713.1"/>
    </source>
</evidence>
<dbReference type="InterPro" id="IPR034164">
    <property type="entry name" value="Pepsin-like_dom"/>
</dbReference>
<name>A0A7S2IMG6_9DINO</name>
<dbReference type="SUPFAM" id="SSF50630">
    <property type="entry name" value="Acid proteases"/>
    <property type="match status" value="1"/>
</dbReference>
<evidence type="ECO:0000259" key="8">
    <source>
        <dbReference type="PROSITE" id="PS51767"/>
    </source>
</evidence>
<dbReference type="InterPro" id="IPR033121">
    <property type="entry name" value="PEPTIDASE_A1"/>
</dbReference>
<keyword evidence="6" id="KW-1015">Disulfide bond</keyword>
<dbReference type="PANTHER" id="PTHR47966:SF51">
    <property type="entry name" value="BETA-SITE APP-CLEAVING ENZYME, ISOFORM A-RELATED"/>
    <property type="match status" value="1"/>
</dbReference>
<evidence type="ECO:0000256" key="5">
    <source>
        <dbReference type="PIRSR" id="PIRSR601461-1"/>
    </source>
</evidence>